<dbReference type="EMBL" id="FOAZ01000023">
    <property type="protein sequence ID" value="SEM29408.1"/>
    <property type="molecule type" value="Genomic_DNA"/>
</dbReference>
<gene>
    <name evidence="1" type="ORF">SAMN05414137_1232</name>
</gene>
<protein>
    <submittedName>
        <fullName evidence="1">Uncharacterized protein</fullName>
    </submittedName>
</protein>
<dbReference type="AlphaFoldDB" id="A0A1H7X8F0"/>
<dbReference type="STRING" id="235985.SAMN05414137_1232"/>
<proteinExistence type="predicted"/>
<reference evidence="2" key="1">
    <citation type="submission" date="2016-10" db="EMBL/GenBank/DDBJ databases">
        <authorList>
            <person name="Varghese N."/>
        </authorList>
    </citation>
    <scope>NUCLEOTIDE SEQUENCE [LARGE SCALE GENOMIC DNA]</scope>
    <source>
        <strain evidence="2">DSM 45096 / BCRC 16803 / CGMCC 4.1857 / CIP 109030 / JCM 12277 / KCTC 19219 / NBRC 100920 / 33214</strain>
    </source>
</reference>
<sequence>MAALARKELLGSAFDALATVQSIGHLAASAIAGVLWSSVSPTAAFVHLARWTVLAPAGLLVSIRR</sequence>
<accession>A0A1H7X8F0</accession>
<dbReference type="RefSeq" id="WP_042457626.1">
    <property type="nucleotide sequence ID" value="NZ_BBPN01000048.1"/>
</dbReference>
<dbReference type="OrthoDB" id="9803985at2"/>
<name>A0A1H7X8F0_STRJI</name>
<evidence type="ECO:0000313" key="1">
    <source>
        <dbReference type="EMBL" id="SEM29408.1"/>
    </source>
</evidence>
<organism evidence="1 2">
    <name type="scientific">Streptacidiphilus jiangxiensis</name>
    <dbReference type="NCBI Taxonomy" id="235985"/>
    <lineage>
        <taxon>Bacteria</taxon>
        <taxon>Bacillati</taxon>
        <taxon>Actinomycetota</taxon>
        <taxon>Actinomycetes</taxon>
        <taxon>Kitasatosporales</taxon>
        <taxon>Streptomycetaceae</taxon>
        <taxon>Streptacidiphilus</taxon>
    </lineage>
</organism>
<dbReference type="Proteomes" id="UP000183015">
    <property type="component" value="Unassembled WGS sequence"/>
</dbReference>
<evidence type="ECO:0000313" key="2">
    <source>
        <dbReference type="Proteomes" id="UP000183015"/>
    </source>
</evidence>
<keyword evidence="2" id="KW-1185">Reference proteome</keyword>